<reference evidence="1" key="1">
    <citation type="submission" date="2019-08" db="EMBL/GenBank/DDBJ databases">
        <authorList>
            <person name="Kucharzyk K."/>
            <person name="Murdoch R.W."/>
            <person name="Higgins S."/>
            <person name="Loffler F."/>
        </authorList>
    </citation>
    <scope>NUCLEOTIDE SEQUENCE</scope>
</reference>
<organism evidence="1">
    <name type="scientific">bioreactor metagenome</name>
    <dbReference type="NCBI Taxonomy" id="1076179"/>
    <lineage>
        <taxon>unclassified sequences</taxon>
        <taxon>metagenomes</taxon>
        <taxon>ecological metagenomes</taxon>
    </lineage>
</organism>
<accession>A0A645G6H6</accession>
<sequence length="154" mass="15443">MATGSMVVSTRTTSLTTASSSLAGAMAMTCSPAQVAGEEGKADCSVATGGGTSRAKLACAVSSSFRCRSSSARSASRRARSSAWRFSSAARLSAAMRSFSARSAAMRRDSSSRRLASASCSALILAAAASADSLATTISRSLAIVSPRTSIASP</sequence>
<dbReference type="AlphaFoldDB" id="A0A645G6H6"/>
<comment type="caution">
    <text evidence="1">The sequence shown here is derived from an EMBL/GenBank/DDBJ whole genome shotgun (WGS) entry which is preliminary data.</text>
</comment>
<gene>
    <name evidence="1" type="ORF">SDC9_168798</name>
</gene>
<name>A0A645G6H6_9ZZZZ</name>
<evidence type="ECO:0000313" key="1">
    <source>
        <dbReference type="EMBL" id="MPN21419.1"/>
    </source>
</evidence>
<proteinExistence type="predicted"/>
<dbReference type="EMBL" id="VSSQ01069398">
    <property type="protein sequence ID" value="MPN21419.1"/>
    <property type="molecule type" value="Genomic_DNA"/>
</dbReference>
<protein>
    <submittedName>
        <fullName evidence="1">Uncharacterized protein</fullName>
    </submittedName>
</protein>